<accession>M5IP28</accession>
<gene>
    <name evidence="1" type="ORF">CSUNSWCD_743</name>
</gene>
<evidence type="ECO:0000313" key="1">
    <source>
        <dbReference type="EMBL" id="EKU10669.1"/>
    </source>
</evidence>
<dbReference type="AlphaFoldDB" id="M5IP28"/>
<name>M5IP28_9BACT</name>
<dbReference type="EMBL" id="AMZQ01000011">
    <property type="protein sequence ID" value="EKU10669.1"/>
    <property type="molecule type" value="Genomic_DNA"/>
</dbReference>
<evidence type="ECO:0000313" key="2">
    <source>
        <dbReference type="Proteomes" id="UP000011939"/>
    </source>
</evidence>
<reference evidence="1 2" key="1">
    <citation type="journal article" date="2013" name="Genome Announc.">
        <title>Genome Sequence of Campylobacter showae UNSWCD, Isolated from a Patient with Crohn's Disease.</title>
        <authorList>
            <person name="Tay A.P."/>
            <person name="Kaakoush N.O."/>
            <person name="Deshpande N.P."/>
            <person name="Chen Z."/>
            <person name="Mitchell H."/>
            <person name="Wilkins M.R."/>
        </authorList>
    </citation>
    <scope>NUCLEOTIDE SEQUENCE [LARGE SCALE GENOMIC DNA]</scope>
    <source>
        <strain evidence="1 2">CSUNSWCD</strain>
    </source>
</reference>
<protein>
    <submittedName>
        <fullName evidence="1">Uncharacterized protein</fullName>
    </submittedName>
</protein>
<comment type="caution">
    <text evidence="1">The sequence shown here is derived from an EMBL/GenBank/DDBJ whole genome shotgun (WGS) entry which is preliminary data.</text>
</comment>
<sequence length="40" mass="4455">MEGLGEFDEYAARLGKFNLASIYILIAKHESILDAKVSKI</sequence>
<organism evidence="1 2">
    <name type="scientific">Campylobacter showae CSUNSWCD</name>
    <dbReference type="NCBI Taxonomy" id="1244083"/>
    <lineage>
        <taxon>Bacteria</taxon>
        <taxon>Pseudomonadati</taxon>
        <taxon>Campylobacterota</taxon>
        <taxon>Epsilonproteobacteria</taxon>
        <taxon>Campylobacterales</taxon>
        <taxon>Campylobacteraceae</taxon>
        <taxon>Campylobacter</taxon>
    </lineage>
</organism>
<dbReference type="Proteomes" id="UP000011939">
    <property type="component" value="Unassembled WGS sequence"/>
</dbReference>
<dbReference type="STRING" id="1244083.CSUNSWCD_743"/>
<dbReference type="PATRIC" id="fig|1244083.3.peg.1987"/>
<proteinExistence type="predicted"/>